<dbReference type="InterPro" id="IPR027417">
    <property type="entry name" value="P-loop_NTPase"/>
</dbReference>
<evidence type="ECO:0000256" key="1">
    <source>
        <dbReference type="SAM" id="MobiDB-lite"/>
    </source>
</evidence>
<dbReference type="GO" id="GO:0005524">
    <property type="term" value="F:ATP binding"/>
    <property type="evidence" value="ECO:0007669"/>
    <property type="project" value="InterPro"/>
</dbReference>
<dbReference type="Gene3D" id="3.40.50.300">
    <property type="entry name" value="P-loop containing nucleotide triphosphate hydrolases"/>
    <property type="match status" value="1"/>
</dbReference>
<dbReference type="SUPFAM" id="SSF52540">
    <property type="entry name" value="P-loop containing nucleoside triphosphate hydrolases"/>
    <property type="match status" value="1"/>
</dbReference>
<reference evidence="3" key="1">
    <citation type="journal article" date="2020" name="Stud. Mycol.">
        <title>101 Dothideomycetes genomes: a test case for predicting lifestyles and emergence of pathogens.</title>
        <authorList>
            <person name="Haridas S."/>
            <person name="Albert R."/>
            <person name="Binder M."/>
            <person name="Bloem J."/>
            <person name="Labutti K."/>
            <person name="Salamov A."/>
            <person name="Andreopoulos B."/>
            <person name="Baker S."/>
            <person name="Barry K."/>
            <person name="Bills G."/>
            <person name="Bluhm B."/>
            <person name="Cannon C."/>
            <person name="Castanera R."/>
            <person name="Culley D."/>
            <person name="Daum C."/>
            <person name="Ezra D."/>
            <person name="Gonzalez J."/>
            <person name="Henrissat B."/>
            <person name="Kuo A."/>
            <person name="Liang C."/>
            <person name="Lipzen A."/>
            <person name="Lutzoni F."/>
            <person name="Magnuson J."/>
            <person name="Mondo S."/>
            <person name="Nolan M."/>
            <person name="Ohm R."/>
            <person name="Pangilinan J."/>
            <person name="Park H.-J."/>
            <person name="Ramirez L."/>
            <person name="Alfaro M."/>
            <person name="Sun H."/>
            <person name="Tritt A."/>
            <person name="Yoshinaga Y."/>
            <person name="Zwiers L.-H."/>
            <person name="Turgeon B."/>
            <person name="Goodwin S."/>
            <person name="Spatafora J."/>
            <person name="Crous P."/>
            <person name="Grigoriev I."/>
        </authorList>
    </citation>
    <scope>NUCLEOTIDE SEQUENCE</scope>
    <source>
        <strain evidence="3">CBS 109.77</strain>
    </source>
</reference>
<dbReference type="PANTHER" id="PTHR23389:SF21">
    <property type="entry name" value="ATPASE FAMILY AAA DOMAIN-CONTAINING PROTEIN 5"/>
    <property type="match status" value="1"/>
</dbReference>
<protein>
    <submittedName>
        <fullName evidence="3">P-loop containing nucleoside triphosphate hydrolase protein</fullName>
    </submittedName>
</protein>
<organism evidence="3 4">
    <name type="scientific">Melanomma pulvis-pyrius CBS 109.77</name>
    <dbReference type="NCBI Taxonomy" id="1314802"/>
    <lineage>
        <taxon>Eukaryota</taxon>
        <taxon>Fungi</taxon>
        <taxon>Dikarya</taxon>
        <taxon>Ascomycota</taxon>
        <taxon>Pezizomycotina</taxon>
        <taxon>Dothideomycetes</taxon>
        <taxon>Pleosporomycetidae</taxon>
        <taxon>Pleosporales</taxon>
        <taxon>Melanommataceae</taxon>
        <taxon>Melanomma</taxon>
    </lineage>
</organism>
<feature type="region of interest" description="Disordered" evidence="1">
    <location>
        <begin position="1182"/>
        <end position="1201"/>
    </location>
</feature>
<gene>
    <name evidence="3" type="ORF">K505DRAFT_275457</name>
</gene>
<dbReference type="PANTHER" id="PTHR23389">
    <property type="entry name" value="CHROMOSOME TRANSMISSION FIDELITY FACTOR 18"/>
    <property type="match status" value="1"/>
</dbReference>
<evidence type="ECO:0000313" key="4">
    <source>
        <dbReference type="Proteomes" id="UP000799757"/>
    </source>
</evidence>
<keyword evidence="3" id="KW-0378">Hydrolase</keyword>
<dbReference type="GO" id="GO:0016887">
    <property type="term" value="F:ATP hydrolysis activity"/>
    <property type="evidence" value="ECO:0007669"/>
    <property type="project" value="InterPro"/>
</dbReference>
<evidence type="ECO:0000313" key="3">
    <source>
        <dbReference type="EMBL" id="KAF2794291.1"/>
    </source>
</evidence>
<accession>A0A6A6XDB4</accession>
<feature type="compositionally biased region" description="Polar residues" evidence="1">
    <location>
        <begin position="736"/>
        <end position="750"/>
    </location>
</feature>
<feature type="domain" description="AAA+ ATPase" evidence="2">
    <location>
        <begin position="644"/>
        <end position="857"/>
    </location>
</feature>
<dbReference type="GO" id="GO:0003677">
    <property type="term" value="F:DNA binding"/>
    <property type="evidence" value="ECO:0007669"/>
    <property type="project" value="TreeGrafter"/>
</dbReference>
<dbReference type="EMBL" id="MU001896">
    <property type="protein sequence ID" value="KAF2794291.1"/>
    <property type="molecule type" value="Genomic_DNA"/>
</dbReference>
<feature type="region of interest" description="Disordered" evidence="1">
    <location>
        <begin position="679"/>
        <end position="765"/>
    </location>
</feature>
<dbReference type="GO" id="GO:0005634">
    <property type="term" value="C:nucleus"/>
    <property type="evidence" value="ECO:0007669"/>
    <property type="project" value="TreeGrafter"/>
</dbReference>
<dbReference type="OrthoDB" id="9996895at2759"/>
<sequence>MALAAVQSAMHLEKKAVHPFFSKPPRNPSPERTLPLHDSPADPSDGDPDYDRLDTSVQPPKVRKKRTRKADGAKDNEEHGPVQKVQAPLDRFTYPLNLRVGGEGAPSLEEDPNQDRRKRRKTASPPPTATPPTISEPGPQVNNPDWLAQLKVEADKQASEPPKASTDLMVHNTSATEGTASNLLETSIEITAFKIADPVITNSEALGALNEPTNPLDETKKTTPKKRILKVSKNGKLLSPSPTKPELAIALSPKRRRRRATSKIKTSSTAIIIKYGSDVKSRLAIGQKIEDILNGRKPPATLQATTPKVPAKPVGPPKSTHPFFLGKPAPKKDDVSTANPSVETLPPPSPRTQRRSAVTPGKIRAESRMHQTSESMLTFGLLGGNSRAKNNHGLSEPLWPSNENTHVRNIESNETLRGLQSLPPQSHLRARKLKSNIISVPHDEDIIARLSQQLKPCIRKHYEQADTYFEPPEDVRLPNRLLTTGVDIQERVRNEVRALLPHSGERNHRLTGTHPALEALFRDVGHTLTPFDRGTCEGQSWVHKYAPTCASHVLQSGKEAIVLREWLENLTVESVTNNATKAAGISGAKKPLKKKRKKEEYDFIVFSDEEDGGDMAEFSDSEEYGRSEGLPRQKSVKRPRVSRHKNVIVISGPHGCGKSATVYAVAKELGFEVFEINSSSRRSGKDVQDKVGDMSENHLVSNKRNNVPAKPEALSADDRDNERMAEALQKDLESGRQGTMTSFFTSNPQPISKPKVNPKTEKPLKAPTSAQVTLPMAQAPRKLQKQSLILLEEADILFEEDQQFWSQVARLASQSKRPVVITCNNETLIPTYDLPLGAILRLSPPPVDLAADYLLVLAAREGHILNRKTVCDLLHAKDHDLRASITELDFWCQMSVGDRKGGLEWIYQRWPPGKDVDEHGRLLRVASQGTYLSGMGWLSHNVSVSTDNVGFEKDDELLKELWTDWGVSPHNCDDFKRKGDLPILPPQDSFDERSKALKRLDLMSECISAADVYCRVGLPSYEDHCQEPADPSLPSISDKEKSSYTQVAPVIQVDHVSDFASFDTDIFVQSYLSIRRVFGTPHTLQTTAPSADVLTETILQQKHEQWNQQTLSWPDFSEAFDILASPPATTLELSKSYQLTASSFDRTFRIVAEDLAPYVRSIVAYERLHEAERIRMSSLLSEGGTRKRPRNTRASRVAMEGGRRETKRRDRWFDKNLNMTLVMATAGPAWAGLGTMVEESELESRTRESSVSTQLE</sequence>
<dbReference type="InterPro" id="IPR003593">
    <property type="entry name" value="AAA+_ATPase"/>
</dbReference>
<feature type="compositionally biased region" description="Basic and acidic residues" evidence="1">
    <location>
        <begin position="683"/>
        <end position="696"/>
    </location>
</feature>
<feature type="region of interest" description="Disordered" evidence="1">
    <location>
        <begin position="296"/>
        <end position="369"/>
    </location>
</feature>
<feature type="compositionally biased region" description="Basic and acidic residues" evidence="1">
    <location>
        <begin position="716"/>
        <end position="734"/>
    </location>
</feature>
<dbReference type="AlphaFoldDB" id="A0A6A6XDB4"/>
<dbReference type="Pfam" id="PF00004">
    <property type="entry name" value="AAA"/>
    <property type="match status" value="1"/>
</dbReference>
<proteinExistence type="predicted"/>
<evidence type="ECO:0000259" key="2">
    <source>
        <dbReference type="SMART" id="SM00382"/>
    </source>
</evidence>
<name>A0A6A6XDB4_9PLEO</name>
<feature type="region of interest" description="Disordered" evidence="1">
    <location>
        <begin position="615"/>
        <end position="638"/>
    </location>
</feature>
<feature type="region of interest" description="Disordered" evidence="1">
    <location>
        <begin position="16"/>
        <end position="165"/>
    </location>
</feature>
<feature type="compositionally biased region" description="Basic and acidic residues" evidence="1">
    <location>
        <begin position="69"/>
        <end position="81"/>
    </location>
</feature>
<dbReference type="Proteomes" id="UP000799757">
    <property type="component" value="Unassembled WGS sequence"/>
</dbReference>
<dbReference type="InterPro" id="IPR003959">
    <property type="entry name" value="ATPase_AAA_core"/>
</dbReference>
<dbReference type="SMART" id="SM00382">
    <property type="entry name" value="AAA"/>
    <property type="match status" value="1"/>
</dbReference>
<keyword evidence="4" id="KW-1185">Reference proteome</keyword>